<organism evidence="2 3">
    <name type="scientific">Dolichospermum planctonicum CS-1226</name>
    <dbReference type="NCBI Taxonomy" id="3021751"/>
    <lineage>
        <taxon>Bacteria</taxon>
        <taxon>Bacillati</taxon>
        <taxon>Cyanobacteriota</taxon>
        <taxon>Cyanophyceae</taxon>
        <taxon>Nostocales</taxon>
        <taxon>Aphanizomenonaceae</taxon>
        <taxon>Dolichospermum</taxon>
        <taxon>Dolichospermum planctonicum</taxon>
    </lineage>
</organism>
<dbReference type="RefSeq" id="WP_271796930.1">
    <property type="nucleotide sequence ID" value="NZ_JAQMUC010000086.1"/>
</dbReference>
<dbReference type="Proteomes" id="UP001211249">
    <property type="component" value="Unassembled WGS sequence"/>
</dbReference>
<name>A0ABT5AIU3_9CYAN</name>
<comment type="caution">
    <text evidence="2">The sequence shown here is derived from an EMBL/GenBank/DDBJ whole genome shotgun (WGS) entry which is preliminary data.</text>
</comment>
<dbReference type="PANTHER" id="PTHR34504:SF2">
    <property type="entry name" value="UPF0150 PROTEIN SSL0259"/>
    <property type="match status" value="1"/>
</dbReference>
<dbReference type="InterPro" id="IPR051404">
    <property type="entry name" value="TA_system_antitoxin"/>
</dbReference>
<dbReference type="SUPFAM" id="SSF143100">
    <property type="entry name" value="TTHA1013/TTHA0281-like"/>
    <property type="match status" value="1"/>
</dbReference>
<evidence type="ECO:0000313" key="3">
    <source>
        <dbReference type="Proteomes" id="UP001211249"/>
    </source>
</evidence>
<keyword evidence="1" id="KW-0175">Coiled coil</keyword>
<dbReference type="Gene3D" id="3.30.160.250">
    <property type="match status" value="1"/>
</dbReference>
<evidence type="ECO:0000313" key="2">
    <source>
        <dbReference type="EMBL" id="MDB9537226.1"/>
    </source>
</evidence>
<accession>A0ABT5AIU3</accession>
<evidence type="ECO:0000256" key="1">
    <source>
        <dbReference type="SAM" id="Coils"/>
    </source>
</evidence>
<proteinExistence type="predicted"/>
<sequence length="164" mass="18924">MLNPCKLIGFERGNKSIFSKSEPLLKQGSLFELSYGYQQRSRKLFFYLKLKKTLPNLTESYILEYFIPSTKTKSLDWVKINYTAIIDEVNMHIKLTKIFKKVPEGYVGFVQELPGANTQAETLEEARENLEEAIELVLESNRLLAEEQLQGQDVIREPIFLSVA</sequence>
<dbReference type="PANTHER" id="PTHR34504">
    <property type="entry name" value="ANTITOXIN HICB"/>
    <property type="match status" value="1"/>
</dbReference>
<gene>
    <name evidence="2" type="ORF">PN451_15555</name>
</gene>
<dbReference type="EMBL" id="JAQMUC010000086">
    <property type="protein sequence ID" value="MDB9537226.1"/>
    <property type="molecule type" value="Genomic_DNA"/>
</dbReference>
<protein>
    <submittedName>
        <fullName evidence="2">Type II toxin-antitoxin system HicB family antitoxin</fullName>
    </submittedName>
</protein>
<dbReference type="InterPro" id="IPR035069">
    <property type="entry name" value="TTHA1013/TTHA0281-like"/>
</dbReference>
<keyword evidence="3" id="KW-1185">Reference proteome</keyword>
<feature type="coiled-coil region" evidence="1">
    <location>
        <begin position="113"/>
        <end position="147"/>
    </location>
</feature>
<reference evidence="2 3" key="1">
    <citation type="submission" date="2023-01" db="EMBL/GenBank/DDBJ databases">
        <title>Genomes from the Australian National Cyanobacteria Reference Collection.</title>
        <authorList>
            <person name="Willis A."/>
            <person name="Lee E.M.F."/>
        </authorList>
    </citation>
    <scope>NUCLEOTIDE SEQUENCE [LARGE SCALE GENOMIC DNA]</scope>
    <source>
        <strain evidence="2 3">CS-1226</strain>
    </source>
</reference>